<evidence type="ECO:0000313" key="1">
    <source>
        <dbReference type="EMBL" id="MPY61289.1"/>
    </source>
</evidence>
<reference evidence="1 2" key="1">
    <citation type="submission" date="2019-07" db="EMBL/GenBank/DDBJ databases">
        <title>New species of Amycolatopsis and Streptomyces.</title>
        <authorList>
            <person name="Duangmal K."/>
            <person name="Teo W.F.A."/>
            <person name="Lipun K."/>
        </authorList>
    </citation>
    <scope>NUCLEOTIDE SEQUENCE [LARGE SCALE GENOMIC DNA]</scope>
    <source>
        <strain evidence="1 2">NBRC 106415</strain>
    </source>
</reference>
<evidence type="ECO:0000313" key="2">
    <source>
        <dbReference type="Proteomes" id="UP000400924"/>
    </source>
</evidence>
<dbReference type="OrthoDB" id="4338840at2"/>
<keyword evidence="2" id="KW-1185">Reference proteome</keyword>
<dbReference type="EMBL" id="VJZC01000287">
    <property type="protein sequence ID" value="MPY61289.1"/>
    <property type="molecule type" value="Genomic_DNA"/>
</dbReference>
<comment type="caution">
    <text evidence="1">The sequence shown here is derived from an EMBL/GenBank/DDBJ whole genome shotgun (WGS) entry which is preliminary data.</text>
</comment>
<dbReference type="RefSeq" id="WP_152774725.1">
    <property type="nucleotide sequence ID" value="NZ_VJZC01000287.1"/>
</dbReference>
<dbReference type="AlphaFoldDB" id="A0A5N8XPE4"/>
<protein>
    <submittedName>
        <fullName evidence="1">Uncharacterized protein</fullName>
    </submittedName>
</protein>
<dbReference type="Proteomes" id="UP000400924">
    <property type="component" value="Unassembled WGS sequence"/>
</dbReference>
<accession>A0A5N8XPE4</accession>
<proteinExistence type="predicted"/>
<sequence>MTGFTADWVIATLDGAEGENWRECADVLYCTLPCPPAEAWLLAGLVLRRYPGCVLALVPRVDGGCVVRVRGGLTAGAAAAATDGAGPVR</sequence>
<name>A0A5N8XPE4_9ACTN</name>
<gene>
    <name evidence="1" type="ORF">FNH08_30345</name>
</gene>
<organism evidence="1 2">
    <name type="scientific">Streptomyces spongiae</name>
    <dbReference type="NCBI Taxonomy" id="565072"/>
    <lineage>
        <taxon>Bacteria</taxon>
        <taxon>Bacillati</taxon>
        <taxon>Actinomycetota</taxon>
        <taxon>Actinomycetes</taxon>
        <taxon>Kitasatosporales</taxon>
        <taxon>Streptomycetaceae</taxon>
        <taxon>Streptomyces</taxon>
    </lineage>
</organism>